<accession>A0A3B1A5U1</accession>
<protein>
    <recommendedName>
        <fullName evidence="2">ISNCY family transposase</fullName>
    </recommendedName>
</protein>
<proteinExistence type="predicted"/>
<dbReference type="AlphaFoldDB" id="A0A3B1A5U1"/>
<evidence type="ECO:0008006" key="2">
    <source>
        <dbReference type="Google" id="ProtNLM"/>
    </source>
</evidence>
<name>A0A3B1A5U1_9ZZZZ</name>
<reference evidence="1" key="1">
    <citation type="submission" date="2018-06" db="EMBL/GenBank/DDBJ databases">
        <authorList>
            <person name="Zhirakovskaya E."/>
        </authorList>
    </citation>
    <scope>NUCLEOTIDE SEQUENCE</scope>
</reference>
<organism evidence="1">
    <name type="scientific">hydrothermal vent metagenome</name>
    <dbReference type="NCBI Taxonomy" id="652676"/>
    <lineage>
        <taxon>unclassified sequences</taxon>
        <taxon>metagenomes</taxon>
        <taxon>ecological metagenomes</taxon>
    </lineage>
</organism>
<dbReference type="EMBL" id="UOFU01000062">
    <property type="protein sequence ID" value="VAW94967.1"/>
    <property type="molecule type" value="Genomic_DNA"/>
</dbReference>
<gene>
    <name evidence="1" type="ORF">MNBD_GAMMA20-648</name>
</gene>
<evidence type="ECO:0000313" key="1">
    <source>
        <dbReference type="EMBL" id="VAW94967.1"/>
    </source>
</evidence>
<sequence length="360" mass="41311">MRHMKNPQLHFGEVNIADIHIDARSRDDVPAILKGLQYIYTQDAARKKVFRTLEAIIDPSVSTETGRPGMELWKIFVLATVKLGLNCDFDRLQELANQHNTLRQMLGHSGWEDTTAYKLQTIIDNVSALKPSVLAEINQVIVESGHEVAKKKPGETLQTRCDSFVVETDVHYLTDINLLWDAMRKIIELTGKACESESLNGWRQYRFNQKQLKKYRKAQKISLYTQSSRFIPQSIRPFSRCVHDSDHGYRIFFNHVGKDIWKTGNNQLPRILYTPGPTYAGVLGKFQRRLLDRLQNLGRSSRILLEDVIEDVMQVDPGLRRPFDIHAGYAFSIFWRISANTCSFETVLPRLMSSIPSSTC</sequence>